<feature type="region of interest" description="Disordered" evidence="4">
    <location>
        <begin position="352"/>
        <end position="371"/>
    </location>
</feature>
<evidence type="ECO:0000313" key="7">
    <source>
        <dbReference type="Proteomes" id="UP000315522"/>
    </source>
</evidence>
<comment type="caution">
    <text evidence="6">The sequence shown here is derived from an EMBL/GenBank/DDBJ whole genome shotgun (WGS) entry which is preliminary data.</text>
</comment>
<dbReference type="InterPro" id="IPR041988">
    <property type="entry name" value="Ribosomal_uL24_KOW"/>
</dbReference>
<dbReference type="GO" id="GO:0003735">
    <property type="term" value="F:structural constituent of ribosome"/>
    <property type="evidence" value="ECO:0007669"/>
    <property type="project" value="InterPro"/>
</dbReference>
<dbReference type="GO" id="GO:0003723">
    <property type="term" value="F:RNA binding"/>
    <property type="evidence" value="ECO:0007669"/>
    <property type="project" value="InterPro"/>
</dbReference>
<dbReference type="InterPro" id="IPR003256">
    <property type="entry name" value="Ribosomal_uL24"/>
</dbReference>
<dbReference type="Pfam" id="PF22682">
    <property type="entry name" value="Ribosomal_uL24m-like"/>
    <property type="match status" value="1"/>
</dbReference>
<name>A0A559LYD2_9HELO</name>
<dbReference type="SMART" id="SM00739">
    <property type="entry name" value="KOW"/>
    <property type="match status" value="1"/>
</dbReference>
<feature type="domain" description="KOW" evidence="5">
    <location>
        <begin position="109"/>
        <end position="136"/>
    </location>
</feature>
<dbReference type="InterPro" id="IPR008991">
    <property type="entry name" value="Translation_prot_SH3-like_sf"/>
</dbReference>
<sequence length="371" mass="42489">MQKVIKRTVLAERQAARRLKSRREKNARDHAKNARDQRNYVRKDEMDHLKQARWDRREDYELGPLAPRRDVGDWADKWGTINSMRAKGQELQPREKEKMWEPWGGKFLNIVVGDRVVILDGRDKGKIGVIKALSKEAAEVTVGGLNLIDVEIPTYMIGPDEQDKRPIRTMEKPVSVKSVRLVYPLTDAESGVTRDVIVKKVVTSGMWFDKHTGKATWSRVIPGLDIKIPWPKRESVKDKDEPDDTLRIDVETKTFVPTLLRPPMPGSVIDELRNKFSVFRTRHDPEYIAAKEEEDRLKEEKKRTSKQMRTPLKEANRLERKAKKALGKGKLTEDMLEKIGELVAQKRQLAMEAAGVSKEGTVSEEPVTATA</sequence>
<comment type="similarity">
    <text evidence="1">Belongs to the universal ribosomal protein uL24 family.</text>
</comment>
<dbReference type="CDD" id="cd06089">
    <property type="entry name" value="KOW_RPL26"/>
    <property type="match status" value="1"/>
</dbReference>
<dbReference type="GO" id="GO:0005840">
    <property type="term" value="C:ribosome"/>
    <property type="evidence" value="ECO:0007669"/>
    <property type="project" value="UniProtKB-KW"/>
</dbReference>
<evidence type="ECO:0000256" key="1">
    <source>
        <dbReference type="ARBA" id="ARBA00010618"/>
    </source>
</evidence>
<feature type="region of interest" description="Disordered" evidence="4">
    <location>
        <begin position="15"/>
        <end position="42"/>
    </location>
</feature>
<organism evidence="6 7">
    <name type="scientific">Lachnellula willkommii</name>
    <dbReference type="NCBI Taxonomy" id="215461"/>
    <lineage>
        <taxon>Eukaryota</taxon>
        <taxon>Fungi</taxon>
        <taxon>Dikarya</taxon>
        <taxon>Ascomycota</taxon>
        <taxon>Pezizomycotina</taxon>
        <taxon>Leotiomycetes</taxon>
        <taxon>Helotiales</taxon>
        <taxon>Lachnaceae</taxon>
        <taxon>Lachnellula</taxon>
    </lineage>
</organism>
<evidence type="ECO:0000313" key="6">
    <source>
        <dbReference type="EMBL" id="TVY85700.1"/>
    </source>
</evidence>
<protein>
    <submittedName>
        <fullName evidence="6">54S ribosomal protein L40, mitochondrial</fullName>
    </submittedName>
</protein>
<dbReference type="InterPro" id="IPR005825">
    <property type="entry name" value="Ribosomal_uL24_CS"/>
</dbReference>
<dbReference type="AlphaFoldDB" id="A0A559LYD2"/>
<dbReference type="InterPro" id="IPR005824">
    <property type="entry name" value="KOW"/>
</dbReference>
<evidence type="ECO:0000256" key="4">
    <source>
        <dbReference type="SAM" id="MobiDB-lite"/>
    </source>
</evidence>
<dbReference type="PROSITE" id="PS01108">
    <property type="entry name" value="RIBOSOMAL_L24"/>
    <property type="match status" value="1"/>
</dbReference>
<evidence type="ECO:0000256" key="3">
    <source>
        <dbReference type="ARBA" id="ARBA00023274"/>
    </source>
</evidence>
<keyword evidence="2 6" id="KW-0689">Ribosomal protein</keyword>
<dbReference type="PANTHER" id="PTHR12903">
    <property type="entry name" value="MITOCHONDRIAL RIBOSOMAL PROTEIN L24"/>
    <property type="match status" value="1"/>
</dbReference>
<gene>
    <name evidence="6" type="primary">MRPL40</name>
    <name evidence="6" type="ORF">LAWI1_G008513</name>
</gene>
<keyword evidence="3" id="KW-0687">Ribonucleoprotein</keyword>
<evidence type="ECO:0000259" key="5">
    <source>
        <dbReference type="SMART" id="SM00739"/>
    </source>
</evidence>
<dbReference type="GO" id="GO:0006412">
    <property type="term" value="P:translation"/>
    <property type="evidence" value="ECO:0007669"/>
    <property type="project" value="InterPro"/>
</dbReference>
<dbReference type="EMBL" id="QGML01006470">
    <property type="protein sequence ID" value="TVY85700.1"/>
    <property type="molecule type" value="Genomic_DNA"/>
</dbReference>
<evidence type="ECO:0000256" key="2">
    <source>
        <dbReference type="ARBA" id="ARBA00022980"/>
    </source>
</evidence>
<dbReference type="Proteomes" id="UP000315522">
    <property type="component" value="Unassembled WGS sequence"/>
</dbReference>
<accession>A0A559LYD2</accession>
<dbReference type="Gene3D" id="2.30.30.30">
    <property type="match status" value="1"/>
</dbReference>
<dbReference type="GO" id="GO:1990904">
    <property type="term" value="C:ribonucleoprotein complex"/>
    <property type="evidence" value="ECO:0007669"/>
    <property type="project" value="UniProtKB-KW"/>
</dbReference>
<dbReference type="InterPro" id="IPR014722">
    <property type="entry name" value="Rib_uL2_dom2"/>
</dbReference>
<proteinExistence type="inferred from homology"/>
<dbReference type="SUPFAM" id="SSF50104">
    <property type="entry name" value="Translation proteins SH3-like domain"/>
    <property type="match status" value="1"/>
</dbReference>
<reference evidence="6 7" key="1">
    <citation type="submission" date="2018-05" db="EMBL/GenBank/DDBJ databases">
        <title>Genome sequencing and assembly of the regulated plant pathogen Lachnellula willkommii and related sister species for the development of diagnostic species identification markers.</title>
        <authorList>
            <person name="Giroux E."/>
            <person name="Bilodeau G."/>
        </authorList>
    </citation>
    <scope>NUCLEOTIDE SEQUENCE [LARGE SCALE GENOMIC DNA]</scope>
    <source>
        <strain evidence="6 7">CBS 172.35</strain>
    </source>
</reference>
<keyword evidence="7" id="KW-1185">Reference proteome</keyword>
<feature type="compositionally biased region" description="Basic and acidic residues" evidence="4">
    <location>
        <begin position="24"/>
        <end position="42"/>
    </location>
</feature>